<name>A0A3A5L8D7_9HYPH</name>
<feature type="transmembrane region" description="Helical" evidence="8">
    <location>
        <begin position="101"/>
        <end position="123"/>
    </location>
</feature>
<dbReference type="GO" id="GO:0015297">
    <property type="term" value="F:antiporter activity"/>
    <property type="evidence" value="ECO:0007669"/>
    <property type="project" value="InterPro"/>
</dbReference>
<dbReference type="PIRSF" id="PIRSF006603">
    <property type="entry name" value="DinF"/>
    <property type="match status" value="1"/>
</dbReference>
<keyword evidence="10" id="KW-1185">Reference proteome</keyword>
<keyword evidence="3" id="KW-1003">Cell membrane</keyword>
<dbReference type="RefSeq" id="WP_120012584.1">
    <property type="nucleotide sequence ID" value="NZ_QZWZ01000002.1"/>
</dbReference>
<dbReference type="Pfam" id="PF01554">
    <property type="entry name" value="MatE"/>
    <property type="match status" value="2"/>
</dbReference>
<feature type="transmembrane region" description="Helical" evidence="8">
    <location>
        <begin position="431"/>
        <end position="449"/>
    </location>
</feature>
<sequence length="490" mass="51914">MDEKIPTRRRPADLTSGPIPRTLLLFALPVLGSNVLQSLNGSINAVWVGRFLGEAALTATSNANLVLFLILGTVFGIGMAATILVAQSVGARDLAEARRIVGTSATFFFLVSVLLAVCGWIWVDAILNTLGTPADALPLARSYLRIIFVAVPMMNLLSFVMTVLRGAGDSRTPFSFMALAVVLDIVLNPLLIRGIGPFPELGIAGSATATLIGQTVSVIAILVVLYARRHPLRLAGANLALLRPDPALLRIVVFKGVPMGLQMIVISAAALTVMGIVNSYGSRVGAAYGIAAQLWTYIQMPALAIGAAVSSMAAQNVGAGRWDRIGRIAASGVGFNLVLTGALVYLLFLFDRSILSLFLSTDSAAIDIAAHINNVASWSFILFGVTIVLFATVRATGAVMPPLIILVISVLIVRTGFAYFFRSVIGEEALWWSFPAGSITSLALAAVYYRFGGWRTMHMIENRPAAGEPPDTGLGVPRQRANMAPETPNG</sequence>
<evidence type="ECO:0000256" key="3">
    <source>
        <dbReference type="ARBA" id="ARBA00022475"/>
    </source>
</evidence>
<feature type="transmembrane region" description="Helical" evidence="8">
    <location>
        <begin position="294"/>
        <end position="313"/>
    </location>
</feature>
<dbReference type="Proteomes" id="UP000272706">
    <property type="component" value="Unassembled WGS sequence"/>
</dbReference>
<evidence type="ECO:0000256" key="5">
    <source>
        <dbReference type="ARBA" id="ARBA00022989"/>
    </source>
</evidence>
<feature type="region of interest" description="Disordered" evidence="7">
    <location>
        <begin position="463"/>
        <end position="490"/>
    </location>
</feature>
<dbReference type="GO" id="GO:0042910">
    <property type="term" value="F:xenobiotic transmembrane transporter activity"/>
    <property type="evidence" value="ECO:0007669"/>
    <property type="project" value="InterPro"/>
</dbReference>
<dbReference type="GO" id="GO:0005886">
    <property type="term" value="C:plasma membrane"/>
    <property type="evidence" value="ECO:0007669"/>
    <property type="project" value="UniProtKB-SubCell"/>
</dbReference>
<reference evidence="9 10" key="1">
    <citation type="submission" date="2018-09" db="EMBL/GenBank/DDBJ databases">
        <title>Mesorhizobium carmichaelinearum sp. nov. isolated from Carmichaelinea spp. root nodules in New Zealand.</title>
        <authorList>
            <person name="De Meyer S.E."/>
        </authorList>
    </citation>
    <scope>NUCLEOTIDE SEQUENCE [LARGE SCALE GENOMIC DNA]</scope>
    <source>
        <strain evidence="9 10">ICMP19557</strain>
    </source>
</reference>
<accession>A0A3A5L8D7</accession>
<protein>
    <submittedName>
        <fullName evidence="9">MATE family efflux transporter</fullName>
    </submittedName>
</protein>
<dbReference type="EMBL" id="QZWZ01000002">
    <property type="protein sequence ID" value="RJT41794.1"/>
    <property type="molecule type" value="Genomic_DNA"/>
</dbReference>
<evidence type="ECO:0000256" key="4">
    <source>
        <dbReference type="ARBA" id="ARBA00022692"/>
    </source>
</evidence>
<dbReference type="PANTHER" id="PTHR43549:SF3">
    <property type="entry name" value="MULTIDRUG RESISTANCE PROTEIN YPNP-RELATED"/>
    <property type="match status" value="1"/>
</dbReference>
<keyword evidence="6 8" id="KW-0472">Membrane</keyword>
<dbReference type="NCBIfam" id="TIGR00797">
    <property type="entry name" value="matE"/>
    <property type="match status" value="1"/>
</dbReference>
<comment type="subcellular location">
    <subcellularLocation>
        <location evidence="1">Cell inner membrane</location>
        <topology evidence="1">Multi-pass membrane protein</topology>
    </subcellularLocation>
</comment>
<dbReference type="InterPro" id="IPR048279">
    <property type="entry name" value="MdtK-like"/>
</dbReference>
<keyword evidence="5 8" id="KW-1133">Transmembrane helix</keyword>
<evidence type="ECO:0000256" key="8">
    <source>
        <dbReference type="SAM" id="Phobius"/>
    </source>
</evidence>
<keyword evidence="2" id="KW-0813">Transport</keyword>
<evidence type="ECO:0000256" key="6">
    <source>
        <dbReference type="ARBA" id="ARBA00023136"/>
    </source>
</evidence>
<feature type="transmembrane region" description="Helical" evidence="8">
    <location>
        <begin position="176"/>
        <end position="195"/>
    </location>
</feature>
<feature type="transmembrane region" description="Helical" evidence="8">
    <location>
        <begin position="143"/>
        <end position="164"/>
    </location>
</feature>
<proteinExistence type="predicted"/>
<evidence type="ECO:0000313" key="9">
    <source>
        <dbReference type="EMBL" id="RJT41794.1"/>
    </source>
</evidence>
<evidence type="ECO:0000256" key="2">
    <source>
        <dbReference type="ARBA" id="ARBA00022448"/>
    </source>
</evidence>
<gene>
    <name evidence="9" type="ORF">D3227_03575</name>
</gene>
<dbReference type="CDD" id="cd13138">
    <property type="entry name" value="MATE_yoeA_like"/>
    <property type="match status" value="1"/>
</dbReference>
<dbReference type="InterPro" id="IPR002528">
    <property type="entry name" value="MATE_fam"/>
</dbReference>
<evidence type="ECO:0000256" key="1">
    <source>
        <dbReference type="ARBA" id="ARBA00004429"/>
    </source>
</evidence>
<dbReference type="PANTHER" id="PTHR43549">
    <property type="entry name" value="MULTIDRUG RESISTANCE PROTEIN YPNP-RELATED"/>
    <property type="match status" value="1"/>
</dbReference>
<feature type="transmembrane region" description="Helical" evidence="8">
    <location>
        <begin position="201"/>
        <end position="227"/>
    </location>
</feature>
<evidence type="ECO:0000313" key="10">
    <source>
        <dbReference type="Proteomes" id="UP000272706"/>
    </source>
</evidence>
<feature type="transmembrane region" description="Helical" evidence="8">
    <location>
        <begin position="368"/>
        <end position="391"/>
    </location>
</feature>
<feature type="transmembrane region" description="Helical" evidence="8">
    <location>
        <begin position="403"/>
        <end position="425"/>
    </location>
</feature>
<evidence type="ECO:0000256" key="7">
    <source>
        <dbReference type="SAM" id="MobiDB-lite"/>
    </source>
</evidence>
<organism evidence="9 10">
    <name type="scientific">Mesorhizobium waimense</name>
    <dbReference type="NCBI Taxonomy" id="1300307"/>
    <lineage>
        <taxon>Bacteria</taxon>
        <taxon>Pseudomonadati</taxon>
        <taxon>Pseudomonadota</taxon>
        <taxon>Alphaproteobacteria</taxon>
        <taxon>Hyphomicrobiales</taxon>
        <taxon>Phyllobacteriaceae</taxon>
        <taxon>Mesorhizobium</taxon>
    </lineage>
</organism>
<feature type="transmembrane region" description="Helical" evidence="8">
    <location>
        <begin position="248"/>
        <end position="274"/>
    </location>
</feature>
<keyword evidence="4 8" id="KW-0812">Transmembrane</keyword>
<dbReference type="AlphaFoldDB" id="A0A3A5L8D7"/>
<feature type="transmembrane region" description="Helical" evidence="8">
    <location>
        <begin position="325"/>
        <end position="348"/>
    </location>
</feature>
<comment type="caution">
    <text evidence="9">The sequence shown here is derived from an EMBL/GenBank/DDBJ whole genome shotgun (WGS) entry which is preliminary data.</text>
</comment>
<feature type="transmembrane region" description="Helical" evidence="8">
    <location>
        <begin position="65"/>
        <end position="89"/>
    </location>
</feature>
<dbReference type="OrthoDB" id="9806302at2"/>
<dbReference type="InterPro" id="IPR052031">
    <property type="entry name" value="Membrane_Transporter-Flippase"/>
</dbReference>